<protein>
    <submittedName>
        <fullName evidence="3">Transcriptional regulator, TetR family</fullName>
    </submittedName>
</protein>
<dbReference type="InterPro" id="IPR050109">
    <property type="entry name" value="HTH-type_TetR-like_transc_reg"/>
</dbReference>
<dbReference type="PANTHER" id="PTHR30328">
    <property type="entry name" value="TRANSCRIPTIONAL REPRESSOR"/>
    <property type="match status" value="1"/>
</dbReference>
<dbReference type="InterPro" id="IPR009057">
    <property type="entry name" value="Homeodomain-like_sf"/>
</dbReference>
<sequence length="215" mass="25224">MNMNEVRKNRKDKAEVKEWVVRAAAVFFKQKGIRNVRMDDIAAELSISKRTLYELFQDKEELLLDVVRLHSEEMHAYMTQVAMQADNVLEVLLKFYERSASDLQHTHRRFFEDMDKYPKVQQFIDENRRNNLDEAMAFYHTGVEQGIFRQDVNYGIVRAMVGEQMNILLHSDTCKAYSLAEIFETVVFMHMRGISTEKGLAIVDDFLRQRSASEA</sequence>
<dbReference type="InterPro" id="IPR036271">
    <property type="entry name" value="Tet_transcr_reg_TetR-rel_C_sf"/>
</dbReference>
<reference evidence="3" key="1">
    <citation type="journal article" date="2012" name="PLoS ONE">
        <title>Gene sets for utilization of primary and secondary nutrition supplies in the distal gut of endangered iberian lynx.</title>
        <authorList>
            <person name="Alcaide M."/>
            <person name="Messina E."/>
            <person name="Richter M."/>
            <person name="Bargiela R."/>
            <person name="Peplies J."/>
            <person name="Huws S.A."/>
            <person name="Newbold C.J."/>
            <person name="Golyshin P.N."/>
            <person name="Simon M.A."/>
            <person name="Lopez G."/>
            <person name="Yakimov M.M."/>
            <person name="Ferrer M."/>
        </authorList>
    </citation>
    <scope>NUCLEOTIDE SEQUENCE</scope>
</reference>
<accession>J9GYJ2</accession>
<keyword evidence="1" id="KW-0238">DNA-binding</keyword>
<evidence type="ECO:0000259" key="2">
    <source>
        <dbReference type="PROSITE" id="PS50977"/>
    </source>
</evidence>
<evidence type="ECO:0000256" key="1">
    <source>
        <dbReference type="ARBA" id="ARBA00023125"/>
    </source>
</evidence>
<dbReference type="InterPro" id="IPR001647">
    <property type="entry name" value="HTH_TetR"/>
</dbReference>
<dbReference type="GO" id="GO:0003677">
    <property type="term" value="F:DNA binding"/>
    <property type="evidence" value="ECO:0007669"/>
    <property type="project" value="UniProtKB-KW"/>
</dbReference>
<dbReference type="EMBL" id="AMCI01000663">
    <property type="protein sequence ID" value="EJX08268.1"/>
    <property type="molecule type" value="Genomic_DNA"/>
</dbReference>
<feature type="domain" description="HTH tetR-type" evidence="2">
    <location>
        <begin position="14"/>
        <end position="74"/>
    </location>
</feature>
<dbReference type="SUPFAM" id="SSF46689">
    <property type="entry name" value="Homeodomain-like"/>
    <property type="match status" value="1"/>
</dbReference>
<dbReference type="PRINTS" id="PR00455">
    <property type="entry name" value="HTHTETR"/>
</dbReference>
<dbReference type="SUPFAM" id="SSF48498">
    <property type="entry name" value="Tetracyclin repressor-like, C-terminal domain"/>
    <property type="match status" value="1"/>
</dbReference>
<dbReference type="Gene3D" id="1.10.357.10">
    <property type="entry name" value="Tetracycline Repressor, domain 2"/>
    <property type="match status" value="1"/>
</dbReference>
<name>J9GYJ2_9ZZZZ</name>
<dbReference type="Gene3D" id="1.10.10.60">
    <property type="entry name" value="Homeodomain-like"/>
    <property type="match status" value="1"/>
</dbReference>
<gene>
    <name evidence="3" type="ORF">EVA_03630</name>
</gene>
<dbReference type="AlphaFoldDB" id="J9GYJ2"/>
<proteinExistence type="predicted"/>
<dbReference type="PROSITE" id="PS50977">
    <property type="entry name" value="HTH_TETR_2"/>
    <property type="match status" value="1"/>
</dbReference>
<dbReference type="Pfam" id="PF00440">
    <property type="entry name" value="TetR_N"/>
    <property type="match status" value="1"/>
</dbReference>
<comment type="caution">
    <text evidence="3">The sequence shown here is derived from an EMBL/GenBank/DDBJ whole genome shotgun (WGS) entry which is preliminary data.</text>
</comment>
<evidence type="ECO:0000313" key="3">
    <source>
        <dbReference type="EMBL" id="EJX08268.1"/>
    </source>
</evidence>
<organism evidence="3">
    <name type="scientific">gut metagenome</name>
    <dbReference type="NCBI Taxonomy" id="749906"/>
    <lineage>
        <taxon>unclassified sequences</taxon>
        <taxon>metagenomes</taxon>
        <taxon>organismal metagenomes</taxon>
    </lineage>
</organism>
<dbReference type="PANTHER" id="PTHR30328:SF54">
    <property type="entry name" value="HTH-TYPE TRANSCRIPTIONAL REPRESSOR SCO4008"/>
    <property type="match status" value="1"/>
</dbReference>